<reference evidence="1" key="2">
    <citation type="journal article" date="2007" name="Science">
        <title>Draft genome sequence of the sexually transmitted pathogen Trichomonas vaginalis.</title>
        <authorList>
            <person name="Carlton J.M."/>
            <person name="Hirt R.P."/>
            <person name="Silva J.C."/>
            <person name="Delcher A.L."/>
            <person name="Schatz M."/>
            <person name="Zhao Q."/>
            <person name="Wortman J.R."/>
            <person name="Bidwell S.L."/>
            <person name="Alsmark U.C.M."/>
            <person name="Besteiro S."/>
            <person name="Sicheritz-Ponten T."/>
            <person name="Noel C.J."/>
            <person name="Dacks J.B."/>
            <person name="Foster P.G."/>
            <person name="Simillion C."/>
            <person name="Van de Peer Y."/>
            <person name="Miranda-Saavedra D."/>
            <person name="Barton G.J."/>
            <person name="Westrop G.D."/>
            <person name="Mueller S."/>
            <person name="Dessi D."/>
            <person name="Fiori P.L."/>
            <person name="Ren Q."/>
            <person name="Paulsen I."/>
            <person name="Zhang H."/>
            <person name="Bastida-Corcuera F.D."/>
            <person name="Simoes-Barbosa A."/>
            <person name="Brown M.T."/>
            <person name="Hayes R.D."/>
            <person name="Mukherjee M."/>
            <person name="Okumura C.Y."/>
            <person name="Schneider R."/>
            <person name="Smith A.J."/>
            <person name="Vanacova S."/>
            <person name="Villalvazo M."/>
            <person name="Haas B.J."/>
            <person name="Pertea M."/>
            <person name="Feldblyum T.V."/>
            <person name="Utterback T.R."/>
            <person name="Shu C.L."/>
            <person name="Osoegawa K."/>
            <person name="de Jong P.J."/>
            <person name="Hrdy I."/>
            <person name="Horvathova L."/>
            <person name="Zubacova Z."/>
            <person name="Dolezal P."/>
            <person name="Malik S.B."/>
            <person name="Logsdon J.M. Jr."/>
            <person name="Henze K."/>
            <person name="Gupta A."/>
            <person name="Wang C.C."/>
            <person name="Dunne R.L."/>
            <person name="Upcroft J.A."/>
            <person name="Upcroft P."/>
            <person name="White O."/>
            <person name="Salzberg S.L."/>
            <person name="Tang P."/>
            <person name="Chiu C.-H."/>
            <person name="Lee Y.-S."/>
            <person name="Embley T.M."/>
            <person name="Coombs G.H."/>
            <person name="Mottram J.C."/>
            <person name="Tachezy J."/>
            <person name="Fraser-Liggett C.M."/>
            <person name="Johnson P.J."/>
        </authorList>
    </citation>
    <scope>NUCLEOTIDE SEQUENCE [LARGE SCALE GENOMIC DNA]</scope>
    <source>
        <strain evidence="1">G3</strain>
    </source>
</reference>
<dbReference type="OrthoDB" id="10266671at2759"/>
<gene>
    <name evidence="1" type="ORF">TVAG_081570</name>
</gene>
<name>A2E6U9_TRIV3</name>
<dbReference type="VEuPathDB" id="TrichDB:TVAG_081570"/>
<dbReference type="EMBL" id="DS113316">
    <property type="protein sequence ID" value="EAY11585.1"/>
    <property type="molecule type" value="Genomic_DNA"/>
</dbReference>
<dbReference type="SMR" id="A2E6U9"/>
<dbReference type="KEGG" id="tva:4769547"/>
<dbReference type="AlphaFoldDB" id="A2E6U9"/>
<dbReference type="Proteomes" id="UP000001542">
    <property type="component" value="Unassembled WGS sequence"/>
</dbReference>
<organism evidence="1 2">
    <name type="scientific">Trichomonas vaginalis (strain ATCC PRA-98 / G3)</name>
    <dbReference type="NCBI Taxonomy" id="412133"/>
    <lineage>
        <taxon>Eukaryota</taxon>
        <taxon>Metamonada</taxon>
        <taxon>Parabasalia</taxon>
        <taxon>Trichomonadida</taxon>
        <taxon>Trichomonadidae</taxon>
        <taxon>Trichomonas</taxon>
    </lineage>
</organism>
<evidence type="ECO:0000313" key="1">
    <source>
        <dbReference type="EMBL" id="EAY11585.1"/>
    </source>
</evidence>
<protein>
    <submittedName>
        <fullName evidence="1">Uncharacterized protein</fullName>
    </submittedName>
</protein>
<accession>A2E6U9</accession>
<reference evidence="1" key="1">
    <citation type="submission" date="2006-10" db="EMBL/GenBank/DDBJ databases">
        <authorList>
            <person name="Amadeo P."/>
            <person name="Zhao Q."/>
            <person name="Wortman J."/>
            <person name="Fraser-Liggett C."/>
            <person name="Carlton J."/>
        </authorList>
    </citation>
    <scope>NUCLEOTIDE SEQUENCE</scope>
    <source>
        <strain evidence="1">G3</strain>
    </source>
</reference>
<dbReference type="VEuPathDB" id="TrichDB:TVAGG3_0493250"/>
<proteinExistence type="predicted"/>
<sequence length="201" mass="22280">MAVTAESLQSGFASNQPFDTDKVGSFITDRLSKFENVILQNSKRYVELLNAWSQQINSIDSEINEISGSFAKIKSDAGMRVMGPYLTTGSKPDQKASESDIIDDSIIDFPNYPVEINMSALDQVGHNYNDVISGQQLPALITVIPPGQPMPRFWNCSQDYFSPETSTAARASDDQFETSFSLYFNFNPIPLAVLEMRKAGK</sequence>
<dbReference type="InParanoid" id="A2E6U9"/>
<evidence type="ECO:0000313" key="2">
    <source>
        <dbReference type="Proteomes" id="UP000001542"/>
    </source>
</evidence>
<keyword evidence="2" id="KW-1185">Reference proteome</keyword>
<dbReference type="RefSeq" id="XP_001323808.1">
    <property type="nucleotide sequence ID" value="XM_001323773.1"/>
</dbReference>